<dbReference type="OrthoDB" id="5294622at2"/>
<keyword evidence="1 5" id="KW-0963">Cytoplasm</keyword>
<dbReference type="GO" id="GO:0032153">
    <property type="term" value="C:cell division site"/>
    <property type="evidence" value="ECO:0007669"/>
    <property type="project" value="TreeGrafter"/>
</dbReference>
<keyword evidence="2 5" id="KW-0132">Cell division</keyword>
<dbReference type="InterPro" id="IPR036268">
    <property type="entry name" value="ZapD_sf"/>
</dbReference>
<dbReference type="PATRIC" id="fig|1778262.3.peg.1256"/>
<comment type="function">
    <text evidence="5">Cell division factor that enhances FtsZ-ring assembly. Directly interacts with FtsZ and promotes bundling of FtsZ protofilaments, with a reduction in FtsZ GTPase activity.</text>
</comment>
<dbReference type="EMBL" id="LN999833">
    <property type="protein sequence ID" value="CUX96913.1"/>
    <property type="molecule type" value="Genomic_DNA"/>
</dbReference>
<comment type="subunit">
    <text evidence="5">Interacts with FtsZ.</text>
</comment>
<dbReference type="PANTHER" id="PTHR39455">
    <property type="entry name" value="CELL DIVISION PROTEIN ZAPD"/>
    <property type="match status" value="1"/>
</dbReference>
<dbReference type="GO" id="GO:0000917">
    <property type="term" value="P:division septum assembly"/>
    <property type="evidence" value="ECO:0007669"/>
    <property type="project" value="UniProtKB-KW"/>
</dbReference>
<dbReference type="AlphaFoldDB" id="A0A143WT92"/>
<dbReference type="GO" id="GO:0005737">
    <property type="term" value="C:cytoplasm"/>
    <property type="evidence" value="ECO:0007669"/>
    <property type="project" value="UniProtKB-SubCell"/>
</dbReference>
<dbReference type="PANTHER" id="PTHR39455:SF1">
    <property type="entry name" value="CELL DIVISION PROTEIN ZAPD"/>
    <property type="match status" value="1"/>
</dbReference>
<dbReference type="RefSeq" id="WP_067566429.1">
    <property type="nucleotide sequence ID" value="NZ_LN999833.1"/>
</dbReference>
<dbReference type="NCBIfam" id="NF003653">
    <property type="entry name" value="PRK05287.1-1"/>
    <property type="match status" value="1"/>
</dbReference>
<evidence type="ECO:0000256" key="1">
    <source>
        <dbReference type="ARBA" id="ARBA00022490"/>
    </source>
</evidence>
<dbReference type="STRING" id="1778262.MHIR_DE00685"/>
<sequence length="251" mass="28978">MSDICSTTVLFEHPLNEKTRTWLRLEFLLQQLYKYSTLNETANALMFFRALADMLDFLERSDIRSEILKELDRQQKKLLRWEGMPGVDSKRVSALRAEFKHQAATLMSAPRFGQVLREDRLIGAIRQRLFIPGGCCSFDLPALHLWLHLPQSQKDMKVNSWLQTLSPLNAALSSILDIMRHSGSFKNQISLNGFFRNNTEGGVLLRLRIPVEYRLYPQVSGYKIHYAIRFFPLDSANGVLPNRLPFELSCC</sequence>
<dbReference type="SUPFAM" id="SSF160950">
    <property type="entry name" value="YacF-like"/>
    <property type="match status" value="1"/>
</dbReference>
<dbReference type="HAMAP" id="MF_01092">
    <property type="entry name" value="ZapD"/>
    <property type="match status" value="1"/>
</dbReference>
<protein>
    <recommendedName>
        <fullName evidence="5">Cell division protein ZapD</fullName>
    </recommendedName>
    <alternativeName>
        <fullName evidence="5">Z ring-associated protein D</fullName>
    </alternativeName>
</protein>
<dbReference type="InterPro" id="IPR027462">
    <property type="entry name" value="ZapD_C"/>
</dbReference>
<proteinExistence type="inferred from homology"/>
<dbReference type="NCBIfam" id="NF003655">
    <property type="entry name" value="PRK05287.1-3"/>
    <property type="match status" value="1"/>
</dbReference>
<keyword evidence="4 5" id="KW-0131">Cell cycle</keyword>
<organism evidence="6 7">
    <name type="scientific">Candidatus Doolittlea endobia</name>
    <dbReference type="NCBI Taxonomy" id="1778262"/>
    <lineage>
        <taxon>Bacteria</taxon>
        <taxon>Pseudomonadati</taxon>
        <taxon>Pseudomonadota</taxon>
        <taxon>Gammaproteobacteria</taxon>
        <taxon>Enterobacterales</taxon>
        <taxon>Enterobacteriaceae</taxon>
        <taxon>Candidatus Doolittlea</taxon>
    </lineage>
</organism>
<evidence type="ECO:0000256" key="4">
    <source>
        <dbReference type="ARBA" id="ARBA00023306"/>
    </source>
</evidence>
<gene>
    <name evidence="5 6" type="primary">zapD</name>
    <name evidence="6" type="ORF">MHIR_DE00685</name>
</gene>
<comment type="subcellular location">
    <subcellularLocation>
        <location evidence="5">Cytoplasm</location>
    </subcellularLocation>
    <text evidence="5">Localizes to mid-cell in an FtsZ-dependent manner.</text>
</comment>
<comment type="similarity">
    <text evidence="5">Belongs to the ZapD family.</text>
</comment>
<keyword evidence="3 5" id="KW-0717">Septation</keyword>
<dbReference type="KEGG" id="den:MHIR_DE00685"/>
<name>A0A143WT92_9ENTR</name>
<dbReference type="Gene3D" id="2.60.440.10">
    <property type="entry name" value="YacF-like domains"/>
    <property type="match status" value="1"/>
</dbReference>
<dbReference type="Gene3D" id="1.10.3900.10">
    <property type="entry name" value="YacF-like"/>
    <property type="match status" value="1"/>
</dbReference>
<dbReference type="Proteomes" id="UP000095322">
    <property type="component" value="Chromosome I"/>
</dbReference>
<evidence type="ECO:0000256" key="2">
    <source>
        <dbReference type="ARBA" id="ARBA00022618"/>
    </source>
</evidence>
<reference evidence="7" key="1">
    <citation type="submission" date="2016-01" db="EMBL/GenBank/DDBJ databases">
        <authorList>
            <person name="Husnik F."/>
        </authorList>
    </citation>
    <scope>NUCLEOTIDE SEQUENCE [LARGE SCALE GENOMIC DNA]</scope>
</reference>
<dbReference type="GO" id="GO:0043093">
    <property type="term" value="P:FtsZ-dependent cytokinesis"/>
    <property type="evidence" value="ECO:0007669"/>
    <property type="project" value="UniProtKB-UniRule"/>
</dbReference>
<evidence type="ECO:0000256" key="3">
    <source>
        <dbReference type="ARBA" id="ARBA00023210"/>
    </source>
</evidence>
<dbReference type="InterPro" id="IPR009777">
    <property type="entry name" value="ZapD"/>
</dbReference>
<keyword evidence="7" id="KW-1185">Reference proteome</keyword>
<evidence type="ECO:0000313" key="6">
    <source>
        <dbReference type="EMBL" id="CUX96913.1"/>
    </source>
</evidence>
<evidence type="ECO:0000313" key="7">
    <source>
        <dbReference type="Proteomes" id="UP000095322"/>
    </source>
</evidence>
<dbReference type="Pfam" id="PF07072">
    <property type="entry name" value="ZapD"/>
    <property type="match status" value="1"/>
</dbReference>
<evidence type="ECO:0000256" key="5">
    <source>
        <dbReference type="HAMAP-Rule" id="MF_01092"/>
    </source>
</evidence>
<accession>A0A143WT92</accession>